<sequence length="45" mass="4744">MDNCLIFSGTANPLLGEAIARYLGKGLGKISSERFSDGEISVAIE</sequence>
<dbReference type="InterPro" id="IPR029099">
    <property type="entry name" value="Pribosyltran_N"/>
</dbReference>
<evidence type="ECO:0000259" key="1">
    <source>
        <dbReference type="Pfam" id="PF13793"/>
    </source>
</evidence>
<dbReference type="SUPFAM" id="SSF53271">
    <property type="entry name" value="PRTase-like"/>
    <property type="match status" value="1"/>
</dbReference>
<dbReference type="Pfam" id="PF13793">
    <property type="entry name" value="Pribosyltran_N"/>
    <property type="match status" value="1"/>
</dbReference>
<dbReference type="Proteomes" id="UP000230392">
    <property type="component" value="Unassembled WGS sequence"/>
</dbReference>
<comment type="caution">
    <text evidence="2">The sequence shown here is derived from an EMBL/GenBank/DDBJ whole genome shotgun (WGS) entry which is preliminary data.</text>
</comment>
<evidence type="ECO:0000313" key="2">
    <source>
        <dbReference type="EMBL" id="PIP16776.1"/>
    </source>
</evidence>
<reference evidence="2 3" key="1">
    <citation type="submission" date="2017-09" db="EMBL/GenBank/DDBJ databases">
        <title>Depth-based differentiation of microbial function through sediment-hosted aquifers and enrichment of novel symbionts in the deep terrestrial subsurface.</title>
        <authorList>
            <person name="Probst A.J."/>
            <person name="Ladd B."/>
            <person name="Jarett J.K."/>
            <person name="Geller-Mcgrath D.E."/>
            <person name="Sieber C.M."/>
            <person name="Emerson J.B."/>
            <person name="Anantharaman K."/>
            <person name="Thomas B.C."/>
            <person name="Malmstrom R."/>
            <person name="Stieglmeier M."/>
            <person name="Klingl A."/>
            <person name="Woyke T."/>
            <person name="Ryan C.M."/>
            <person name="Banfield J.F."/>
        </authorList>
    </citation>
    <scope>NUCLEOTIDE SEQUENCE [LARGE SCALE GENOMIC DNA]</scope>
    <source>
        <strain evidence="2">CG23_combo_of_CG06-09_8_20_14_all_48_7</strain>
    </source>
</reference>
<feature type="non-terminal residue" evidence="2">
    <location>
        <position position="45"/>
    </location>
</feature>
<dbReference type="EMBL" id="PCRF01000006">
    <property type="protein sequence ID" value="PIP16776.1"/>
    <property type="molecule type" value="Genomic_DNA"/>
</dbReference>
<name>A0A2G9YC13_9BACT</name>
<proteinExistence type="predicted"/>
<accession>A0A2G9YC13</accession>
<dbReference type="Gene3D" id="3.40.50.2020">
    <property type="match status" value="1"/>
</dbReference>
<dbReference type="AlphaFoldDB" id="A0A2G9YC13"/>
<feature type="domain" description="Ribose-phosphate pyrophosphokinase N-terminal" evidence="1">
    <location>
        <begin position="5"/>
        <end position="45"/>
    </location>
</feature>
<evidence type="ECO:0000313" key="3">
    <source>
        <dbReference type="Proteomes" id="UP000230392"/>
    </source>
</evidence>
<organism evidence="2 3">
    <name type="scientific">bacterium (Candidatus Ratteibacteria) CG23_combo_of_CG06-09_8_20_14_all_48_7</name>
    <dbReference type="NCBI Taxonomy" id="2014292"/>
    <lineage>
        <taxon>Bacteria</taxon>
        <taxon>Candidatus Ratteibacteria</taxon>
    </lineage>
</organism>
<gene>
    <name evidence="2" type="ORF">COX46_00145</name>
</gene>
<dbReference type="InterPro" id="IPR029057">
    <property type="entry name" value="PRTase-like"/>
</dbReference>
<protein>
    <submittedName>
        <fullName evidence="2">Phosphoribosylpyrophosphate synthetase</fullName>
    </submittedName>
</protein>